<gene>
    <name evidence="1" type="ORF">OSH00_08660</name>
</gene>
<dbReference type="Pfam" id="PF09859">
    <property type="entry name" value="Oxygenase-NA"/>
    <property type="match status" value="1"/>
</dbReference>
<evidence type="ECO:0000313" key="1">
    <source>
        <dbReference type="EMBL" id="MCX5467812.1"/>
    </source>
</evidence>
<sequence length="245" mass="28797">MPIFNIQQAQALSEKIQHLDWTLILEQLNQQGFSQIENFLSDDLCELIKADYHHENLYRKTVNMQRYRFGEGEYKYFRYPLPHLLQLLRTQFYPYLVPLANAWFENLNIQRQYPTSHEAFLKQCQQVGQDKATVLILHYQQHGFNTLHQDLYGEVFFPIQMVIVLNQTNIDFKGGELVMTEQIPRAQSKAMVLQPNKGDVLLFTTQFRPKKGTHGYYRVNMKHGVSHLTEGERYSLGIIFHDAAS</sequence>
<accession>A0A9X3IGK2</accession>
<name>A0A9X3IGK2_9GAMM</name>
<dbReference type="Proteomes" id="UP001146019">
    <property type="component" value="Unassembled WGS sequence"/>
</dbReference>
<dbReference type="RefSeq" id="WP_266130070.1">
    <property type="nucleotide sequence ID" value="NZ_JAPKMY010000003.1"/>
</dbReference>
<organism evidence="1 2">
    <name type="scientific">Acinetobacter nematophilus</name>
    <dbReference type="NCBI Taxonomy" id="2994642"/>
    <lineage>
        <taxon>Bacteria</taxon>
        <taxon>Pseudomonadati</taxon>
        <taxon>Pseudomonadota</taxon>
        <taxon>Gammaproteobacteria</taxon>
        <taxon>Moraxellales</taxon>
        <taxon>Moraxellaceae</taxon>
        <taxon>Acinetobacter</taxon>
    </lineage>
</organism>
<keyword evidence="2" id="KW-1185">Reference proteome</keyword>
<dbReference type="Gene3D" id="2.60.120.620">
    <property type="entry name" value="q2cbj1_9rhob like domain"/>
    <property type="match status" value="1"/>
</dbReference>
<proteinExistence type="predicted"/>
<dbReference type="InterPro" id="IPR018655">
    <property type="entry name" value="DUF2086"/>
</dbReference>
<evidence type="ECO:0000313" key="2">
    <source>
        <dbReference type="Proteomes" id="UP001146019"/>
    </source>
</evidence>
<reference evidence="1" key="1">
    <citation type="submission" date="2022-11" db="EMBL/GenBank/DDBJ databases">
        <title>Biodiversity and phylogenetic relationships of bacteria.</title>
        <authorList>
            <person name="Machado R.A.R."/>
            <person name="Bhat A."/>
            <person name="Loulou A."/>
            <person name="Kallel S."/>
        </authorList>
    </citation>
    <scope>NUCLEOTIDE SEQUENCE</scope>
    <source>
        <strain evidence="1">A-IN1</strain>
    </source>
</reference>
<comment type="caution">
    <text evidence="1">The sequence shown here is derived from an EMBL/GenBank/DDBJ whole genome shotgun (WGS) entry which is preliminary data.</text>
</comment>
<dbReference type="EMBL" id="JAPKMY010000003">
    <property type="protein sequence ID" value="MCX5467812.1"/>
    <property type="molecule type" value="Genomic_DNA"/>
</dbReference>
<dbReference type="AlphaFoldDB" id="A0A9X3IGK2"/>
<protein>
    <submittedName>
        <fullName evidence="1">2OG-Fe(II) oxygenase</fullName>
    </submittedName>
</protein>